<keyword evidence="4" id="KW-1185">Reference proteome</keyword>
<dbReference type="PANTHER" id="PTHR10039:SF14">
    <property type="entry name" value="NACHT DOMAIN-CONTAINING PROTEIN"/>
    <property type="match status" value="1"/>
</dbReference>
<reference evidence="3" key="1">
    <citation type="journal article" date="2020" name="New Phytol.">
        <title>Comparative genomics reveals dynamic genome evolution in host specialist ectomycorrhizal fungi.</title>
        <authorList>
            <person name="Lofgren L.A."/>
            <person name="Nguyen N.H."/>
            <person name="Vilgalys R."/>
            <person name="Ruytinx J."/>
            <person name="Liao H.L."/>
            <person name="Branco S."/>
            <person name="Kuo A."/>
            <person name="LaButti K."/>
            <person name="Lipzen A."/>
            <person name="Andreopoulos W."/>
            <person name="Pangilinan J."/>
            <person name="Riley R."/>
            <person name="Hundley H."/>
            <person name="Na H."/>
            <person name="Barry K."/>
            <person name="Grigoriev I.V."/>
            <person name="Stajich J.E."/>
            <person name="Kennedy P.G."/>
        </authorList>
    </citation>
    <scope>NUCLEOTIDE SEQUENCE</scope>
    <source>
        <strain evidence="3">DOB743</strain>
    </source>
</reference>
<dbReference type="Pfam" id="PF24883">
    <property type="entry name" value="NPHP3_N"/>
    <property type="match status" value="1"/>
</dbReference>
<dbReference type="SUPFAM" id="SSF52540">
    <property type="entry name" value="P-loop containing nucleoside triphosphate hydrolases"/>
    <property type="match status" value="1"/>
</dbReference>
<dbReference type="Gene3D" id="3.40.50.300">
    <property type="entry name" value="P-loop containing nucleotide triphosphate hydrolases"/>
    <property type="match status" value="1"/>
</dbReference>
<dbReference type="AlphaFoldDB" id="A0A9P7D1P0"/>
<dbReference type="Proteomes" id="UP000714275">
    <property type="component" value="Unassembled WGS sequence"/>
</dbReference>
<organism evidence="3 4">
    <name type="scientific">Suillus placidus</name>
    <dbReference type="NCBI Taxonomy" id="48579"/>
    <lineage>
        <taxon>Eukaryota</taxon>
        <taxon>Fungi</taxon>
        <taxon>Dikarya</taxon>
        <taxon>Basidiomycota</taxon>
        <taxon>Agaricomycotina</taxon>
        <taxon>Agaricomycetes</taxon>
        <taxon>Agaricomycetidae</taxon>
        <taxon>Boletales</taxon>
        <taxon>Suillineae</taxon>
        <taxon>Suillaceae</taxon>
        <taxon>Suillus</taxon>
    </lineage>
</organism>
<dbReference type="OrthoDB" id="4760524at2759"/>
<evidence type="ECO:0000256" key="1">
    <source>
        <dbReference type="ARBA" id="ARBA00022737"/>
    </source>
</evidence>
<keyword evidence="1" id="KW-0677">Repeat</keyword>
<gene>
    <name evidence="3" type="ORF">EV702DRAFT_1047091</name>
</gene>
<dbReference type="EMBL" id="JABBWD010000035">
    <property type="protein sequence ID" value="KAG1775231.1"/>
    <property type="molecule type" value="Genomic_DNA"/>
</dbReference>
<proteinExistence type="predicted"/>
<protein>
    <recommendedName>
        <fullName evidence="2">Nephrocystin 3-like N-terminal domain-containing protein</fullName>
    </recommendedName>
</protein>
<accession>A0A9P7D1P0</accession>
<dbReference type="InterPro" id="IPR027417">
    <property type="entry name" value="P-loop_NTPase"/>
</dbReference>
<sequence>MSHDQFPSDLRSPEGAWERLCQVAVKGAEYDSPERRPHAKCLEGTRVTILNDIYQLINNRKESQLIWLHGMAGVGKSAVAFTVAERMRSLKVIEQTKIETRLAGTFFFSRQHTNCSMTGYFFATLAYQLACNFPNVQEDLKKAIRENPALLDPKKSLHDQMEGLFLKPLRRLRSRLRNCLPSTFVIDALDECVSKSELAELISLLDGALRDPELPVIHILLTSRSEPHIRNVIQKLEVHPLVSNIPAGISAEGTVPAMISLDGAADVDNDIRIFLEHSFMELESDTGFPQPTADELAQLVSRAGRRFIVASTMMKFINDDDDDGYQDPRDRLQVMLTFANELLPGNLEVYELYNGILATCADPARAYLHLSIVASLADPLPMRQISELLVFSEGKDVEIVLVQLRSLIDIPADSSLPVNIYHSSIRDYASDPSNCSFIKVQDNKDPHSILAYSSFRLMMKKIPSSTAFQDALSELSKQSQAMQPHNPTSLKRSLAFIVEPPEPLQVLRGLLWTQGYRRSALQSWPMSRDGLAWLQTLEGDDWLRTREAKDWLQTEWGLAWLETRWGEDWLGNQGGEDWLETRPWGANAGSRPRAGTTGCILGICKAPRSPRSKSGH</sequence>
<name>A0A9P7D1P0_9AGAM</name>
<feature type="domain" description="Nephrocystin 3-like N-terminal" evidence="2">
    <location>
        <begin position="54"/>
        <end position="224"/>
    </location>
</feature>
<comment type="caution">
    <text evidence="3">The sequence shown here is derived from an EMBL/GenBank/DDBJ whole genome shotgun (WGS) entry which is preliminary data.</text>
</comment>
<dbReference type="PANTHER" id="PTHR10039">
    <property type="entry name" value="AMELOGENIN"/>
    <property type="match status" value="1"/>
</dbReference>
<evidence type="ECO:0000313" key="4">
    <source>
        <dbReference type="Proteomes" id="UP000714275"/>
    </source>
</evidence>
<dbReference type="InterPro" id="IPR056884">
    <property type="entry name" value="NPHP3-like_N"/>
</dbReference>
<evidence type="ECO:0000259" key="2">
    <source>
        <dbReference type="Pfam" id="PF24883"/>
    </source>
</evidence>
<evidence type="ECO:0000313" key="3">
    <source>
        <dbReference type="EMBL" id="KAG1775231.1"/>
    </source>
</evidence>